<dbReference type="GO" id="GO:0005085">
    <property type="term" value="F:guanyl-nucleotide exchange factor activity"/>
    <property type="evidence" value="ECO:0007669"/>
    <property type="project" value="InterPro"/>
</dbReference>
<comment type="similarity">
    <text evidence="6">Belongs to the DOCK family.</text>
</comment>
<dbReference type="GeneID" id="54361725"/>
<dbReference type="InterPro" id="IPR027357">
    <property type="entry name" value="DOCKER_dom"/>
</dbReference>
<evidence type="ECO:0000313" key="11">
    <source>
        <dbReference type="Proteomes" id="UP000504637"/>
    </source>
</evidence>
<feature type="compositionally biased region" description="Polar residues" evidence="7">
    <location>
        <begin position="433"/>
        <end position="447"/>
    </location>
</feature>
<evidence type="ECO:0008006" key="13">
    <source>
        <dbReference type="Google" id="ProtNLM"/>
    </source>
</evidence>
<keyword evidence="11" id="KW-1185">Reference proteome</keyword>
<dbReference type="RefSeq" id="XP_033463115.1">
    <property type="nucleotide sequence ID" value="XM_033603925.1"/>
</dbReference>
<dbReference type="Pfam" id="PF14429">
    <property type="entry name" value="DOCK-C2"/>
    <property type="match status" value="1"/>
</dbReference>
<keyword evidence="2 5" id="KW-0728">SH3 domain</keyword>
<keyword evidence="3" id="KW-0963">Cytoplasm</keyword>
<feature type="domain" description="C2 DOCK-type" evidence="9">
    <location>
        <begin position="580"/>
        <end position="757"/>
    </location>
</feature>
<dbReference type="PANTHER" id="PTHR45653">
    <property type="entry name" value="DEDICATOR OF CYTOKINESIS"/>
    <property type="match status" value="1"/>
</dbReference>
<evidence type="ECO:0000313" key="12">
    <source>
        <dbReference type="RefSeq" id="XP_033463115.1"/>
    </source>
</evidence>
<gene>
    <name evidence="12" type="ORF">K489DRAFT_376477</name>
</gene>
<feature type="compositionally biased region" description="Polar residues" evidence="7">
    <location>
        <begin position="1839"/>
        <end position="1856"/>
    </location>
</feature>
<dbReference type="InterPro" id="IPR032376">
    <property type="entry name" value="DOCK_N"/>
</dbReference>
<protein>
    <recommendedName>
        <fullName evidence="13">Dedicator of cytokinesis protein 1</fullName>
    </recommendedName>
</protein>
<dbReference type="Gene3D" id="1.20.1270.350">
    <property type="entry name" value="Dedicator of cytokinesis N-terminal subdomain"/>
    <property type="match status" value="1"/>
</dbReference>
<dbReference type="InterPro" id="IPR027007">
    <property type="entry name" value="C2_DOCK-type_domain"/>
</dbReference>
<feature type="domain" description="DOCKER" evidence="10">
    <location>
        <begin position="1414"/>
        <end position="1831"/>
    </location>
</feature>
<dbReference type="Gene3D" id="2.30.30.40">
    <property type="entry name" value="SH3 Domains"/>
    <property type="match status" value="1"/>
</dbReference>
<organism evidence="12">
    <name type="scientific">Dissoconium aciculare CBS 342.82</name>
    <dbReference type="NCBI Taxonomy" id="1314786"/>
    <lineage>
        <taxon>Eukaryota</taxon>
        <taxon>Fungi</taxon>
        <taxon>Dikarya</taxon>
        <taxon>Ascomycota</taxon>
        <taxon>Pezizomycotina</taxon>
        <taxon>Dothideomycetes</taxon>
        <taxon>Dothideomycetidae</taxon>
        <taxon>Mycosphaerellales</taxon>
        <taxon>Dissoconiaceae</taxon>
        <taxon>Dissoconium</taxon>
    </lineage>
</organism>
<dbReference type="CDD" id="cd08679">
    <property type="entry name" value="C2_DOCK180_related"/>
    <property type="match status" value="1"/>
</dbReference>
<reference evidence="12" key="1">
    <citation type="submission" date="2020-01" db="EMBL/GenBank/DDBJ databases">
        <authorList>
            <consortium name="DOE Joint Genome Institute"/>
            <person name="Haridas S."/>
            <person name="Albert R."/>
            <person name="Binder M."/>
            <person name="Bloem J."/>
            <person name="Labutti K."/>
            <person name="Salamov A."/>
            <person name="Andreopoulos B."/>
            <person name="Baker S.E."/>
            <person name="Barry K."/>
            <person name="Bills G."/>
            <person name="Bluhm B.H."/>
            <person name="Cannon C."/>
            <person name="Castanera R."/>
            <person name="Culley D.E."/>
            <person name="Daum C."/>
            <person name="Ezra D."/>
            <person name="Gonzalez J.B."/>
            <person name="Henrissat B."/>
            <person name="Kuo A."/>
            <person name="Liang C."/>
            <person name="Lipzen A."/>
            <person name="Lutzoni F."/>
            <person name="Magnuson J."/>
            <person name="Mondo S."/>
            <person name="Nolan M."/>
            <person name="Ohm R."/>
            <person name="Pangilinan J."/>
            <person name="Park H.-J."/>
            <person name="Ramirez L."/>
            <person name="Alfaro M."/>
            <person name="Sun H."/>
            <person name="Tritt A."/>
            <person name="Yoshinaga Y."/>
            <person name="Zwiers L.-H."/>
            <person name="Turgeon B.G."/>
            <person name="Goodwin S.B."/>
            <person name="Spatafora J.W."/>
            <person name="Crous P.W."/>
            <person name="Grigoriev I.V."/>
        </authorList>
    </citation>
    <scope>NUCLEOTIDE SEQUENCE</scope>
    <source>
        <strain evidence="12">CBS 342.82</strain>
    </source>
</reference>
<proteinExistence type="inferred from homology"/>
<feature type="compositionally biased region" description="Polar residues" evidence="7">
    <location>
        <begin position="1928"/>
        <end position="1943"/>
    </location>
</feature>
<dbReference type="InterPro" id="IPR056372">
    <property type="entry name" value="TPR_DOCK"/>
</dbReference>
<evidence type="ECO:0000259" key="9">
    <source>
        <dbReference type="PROSITE" id="PS51650"/>
    </source>
</evidence>
<dbReference type="Gene3D" id="2.60.40.150">
    <property type="entry name" value="C2 domain"/>
    <property type="match status" value="1"/>
</dbReference>
<accession>A0A6J3MEN8</accession>
<evidence type="ECO:0000259" key="10">
    <source>
        <dbReference type="PROSITE" id="PS51651"/>
    </source>
</evidence>
<dbReference type="InterPro" id="IPR026791">
    <property type="entry name" value="DOCK"/>
</dbReference>
<comment type="subcellular location">
    <subcellularLocation>
        <location evidence="1">Cytoplasm</location>
    </subcellularLocation>
</comment>
<dbReference type="GO" id="GO:0031267">
    <property type="term" value="F:small GTPase binding"/>
    <property type="evidence" value="ECO:0007669"/>
    <property type="project" value="TreeGrafter"/>
</dbReference>
<evidence type="ECO:0000256" key="7">
    <source>
        <dbReference type="SAM" id="MobiDB-lite"/>
    </source>
</evidence>
<evidence type="ECO:0000256" key="6">
    <source>
        <dbReference type="PROSITE-ProRule" id="PRU00983"/>
    </source>
</evidence>
<dbReference type="CDD" id="cd11684">
    <property type="entry name" value="DHR2_DOCK"/>
    <property type="match status" value="1"/>
</dbReference>
<dbReference type="InterPro" id="IPR035892">
    <property type="entry name" value="C2_domain_sf"/>
</dbReference>
<keyword evidence="4" id="KW-0597">Phosphoprotein</keyword>
<dbReference type="InterPro" id="IPR042455">
    <property type="entry name" value="DOCK_N_sub1"/>
</dbReference>
<feature type="compositionally biased region" description="Basic and acidic residues" evidence="7">
    <location>
        <begin position="1885"/>
        <end position="1904"/>
    </location>
</feature>
<feature type="region of interest" description="Disordered" evidence="7">
    <location>
        <begin position="1831"/>
        <end position="1943"/>
    </location>
</feature>
<evidence type="ECO:0000259" key="8">
    <source>
        <dbReference type="PROSITE" id="PS50002"/>
    </source>
</evidence>
<dbReference type="Proteomes" id="UP000504637">
    <property type="component" value="Unplaced"/>
</dbReference>
<dbReference type="PROSITE" id="PS50002">
    <property type="entry name" value="SH3"/>
    <property type="match status" value="1"/>
</dbReference>
<name>A0A6J3MEN8_9PEZI</name>
<dbReference type="PROSITE" id="PS51651">
    <property type="entry name" value="DOCKER"/>
    <property type="match status" value="1"/>
</dbReference>
<feature type="region of interest" description="Disordered" evidence="7">
    <location>
        <begin position="94"/>
        <end position="143"/>
    </location>
</feature>
<dbReference type="GO" id="GO:0005737">
    <property type="term" value="C:cytoplasm"/>
    <property type="evidence" value="ECO:0007669"/>
    <property type="project" value="UniProtKB-SubCell"/>
</dbReference>
<feature type="compositionally biased region" description="Basic and acidic residues" evidence="7">
    <location>
        <begin position="1858"/>
        <end position="1869"/>
    </location>
</feature>
<evidence type="ECO:0000256" key="1">
    <source>
        <dbReference type="ARBA" id="ARBA00004496"/>
    </source>
</evidence>
<dbReference type="GO" id="GO:0005886">
    <property type="term" value="C:plasma membrane"/>
    <property type="evidence" value="ECO:0007669"/>
    <property type="project" value="TreeGrafter"/>
</dbReference>
<dbReference type="PROSITE" id="PS51650">
    <property type="entry name" value="C2_DOCK"/>
    <property type="match status" value="1"/>
</dbReference>
<reference evidence="12" key="2">
    <citation type="submission" date="2020-04" db="EMBL/GenBank/DDBJ databases">
        <authorList>
            <consortium name="NCBI Genome Project"/>
        </authorList>
    </citation>
    <scope>NUCLEOTIDE SEQUENCE</scope>
    <source>
        <strain evidence="12">CBS 342.82</strain>
    </source>
</reference>
<sequence>MPWKPLKSVAFAICTYPFRATEPDDLPLQIGDHIYIIEQGGSRNEWYRGYLVAPPSLLAGLTSDRGQPLEHRVFSGIFPTNCVEVREILADPHVNGTSDVHTDDEEDWRERRKSQVSAARRMSRKLSSKNHRDSSRKPGELMILEDPVPPMPGAPRPPAPVPLLRVGDESGNSAEEPLVDEIASCLREWHDARLHEILLARGYTQLARVQDLIKRVDNSRNQLMHDVMTIKELAALREDTVWDLVAGNKLLNDEVIVRSSAQKGRILTADDSVVEMTKLQANMSILDRPPKIVVDKHMLYHLLVDVRNIICETDQPATLQMSLFAKGYDEKPRPISENFAINLPVPDFPHPIEDQTKCLFVNLSNSDVGISGDLTKLYLVFKLLKDEPIRQSSPSLGSAQQTPASSNIAKHASIRARRSVFGSQRKKEGHGRNISNASTRPDTSLSLRSDPEARSSTSADPPVSIEGKTVRRTVGVGAIEVTKIAQASSSADKIITLWVPDSEAEDRMSSEEDWTDIIRDLMRSAVGGFSRVEYTKRMEVFVKGFASPDVAGLVRNTPTLLHDILTTPKLGFSGVPTEKRSDIYLTLTEPVVPRNASLAHSKYGAVPLGHRCQTSMANLQLTLEVRRSDGERIEDCIFTSSNHQGHTAWRTTGIERGEGWNQTIRLSIPAHLVPGSHVVMSIADAPNFPFALSWVPLWEADAFVRDGDHAVALYVYDEYSSSIIGGKGAYLALPPWHDKADASQASAATISLRTFLCSTEYSQDPTLLGLLNWKNYHGKELLSLLERFVFVPEIEIVKLLSKVFGSLFEILEAYDGNTDYEDLIFFNFVVVLGIARDKRFELSNIIEDYATIRPNWPYAGRCLIGAYRRLVTNPMDADTSRKLRETLKVGDLVLRLVIASTLSDTSPNNGHRAKGMRAYQDGEVLKRYLDRLFVAVMALLRNPMPVLLGTQTLLVQHFHSWLPELVPLMTPSEVLDIATDLLDASAHASGRIIYHRLILMIQYSRLDVFKAPETRTTLVANTFRWLAPYWGDAPEIDDQWRDQVRLCCSVVAAQMEELGEESCQYVPKLVESYIALQKFKRKPKREFSLLFPNVFPFPTKPTQKDVSVDEAVLEISALLAAALTSDRKLYFDASQVDITSVLTQALKVEKSILSCEAFPASWLSLLVSHHKYSITALERISDVLIETLPDIYAPDTSEALDFDTDIWQAFFNTLFTALASPALTMETFPEQKRRAIWKIAGDVRELGANLLKKSWDAIGWDTEADAKKVHGFDRLGGYQVQFVPDLVGPVVELCLSVHASLRAVAVEVLRSMIISAWEIDEDLSIIQTAMIDCLDKLCRTKVVTENVLQKTFIPEMVEHFKPYQQSGDGIFYNAVVEMFSKMESLLNMLATVHQGNSSNDATRLVDTLQLMDFLKNVQSEDAFIRYVHQLVDMQSDAGNHVEAGLALQMHADRYEWDPARQLAAVASPSIPAQSAFERKEALYFQMCQNYEKGRSWQRALSAYRELSTQYESNTFDFSKLARAQRAVASIHERIAKGDRANSRYFRVLFRGTGWSATLRDKEYIFEGYANDRLSTFEERLQGIYPYAQISRGELASDVDGQHLQIFAVSPNKDLTHVVYQRTKVSQAVREYALMSNPQKFTTSSRQPALDIPITEQAVEKTIYTTVEQFPTLLRRSEVVATETVVLSPVEAALERTTRKTQELLANEKLAAPGEDEGARERLTEDLFASVDPSSDSSVARYRNLLKTPEDADATSGDVEPDALEKKEEELDPLQLALKVALLDHALAIKRCLGVYKKPQHLATKAQLIPRFESAFAPELANLFLHRDGLFDEEPEESPFDSTGDASRNGHVSTGAEQNGERDNTADQRLGRRSSIPFLRRGNSRQRAEENGRESRVGRSRERSSSRRRLSIFRSNPADSGVAKKHTSYRQSANPQPVTSTGET</sequence>
<dbReference type="SMART" id="SM00326">
    <property type="entry name" value="SH3"/>
    <property type="match status" value="1"/>
</dbReference>
<dbReference type="Pfam" id="PF23554">
    <property type="entry name" value="TPR_DOCK"/>
    <property type="match status" value="1"/>
</dbReference>
<dbReference type="PANTHER" id="PTHR45653:SF10">
    <property type="entry name" value="MYOBLAST CITY, ISOFORM B"/>
    <property type="match status" value="1"/>
</dbReference>
<feature type="domain" description="SH3" evidence="8">
    <location>
        <begin position="7"/>
        <end position="88"/>
    </location>
</feature>
<feature type="compositionally biased region" description="Basic and acidic residues" evidence="7">
    <location>
        <begin position="130"/>
        <end position="139"/>
    </location>
</feature>
<dbReference type="OrthoDB" id="18896at2759"/>
<reference evidence="12" key="3">
    <citation type="submission" date="2025-08" db="UniProtKB">
        <authorList>
            <consortium name="RefSeq"/>
        </authorList>
    </citation>
    <scope>IDENTIFICATION</scope>
    <source>
        <strain evidence="12">CBS 342.82</strain>
    </source>
</reference>
<dbReference type="InterPro" id="IPR043161">
    <property type="entry name" value="DOCK_C_lobe_A"/>
</dbReference>
<evidence type="ECO:0000256" key="2">
    <source>
        <dbReference type="ARBA" id="ARBA00022443"/>
    </source>
</evidence>
<dbReference type="InterPro" id="IPR036028">
    <property type="entry name" value="SH3-like_dom_sf"/>
</dbReference>
<dbReference type="GO" id="GO:0007264">
    <property type="term" value="P:small GTPase-mediated signal transduction"/>
    <property type="evidence" value="ECO:0007669"/>
    <property type="project" value="InterPro"/>
</dbReference>
<evidence type="ECO:0000256" key="5">
    <source>
        <dbReference type="PROSITE-ProRule" id="PRU00192"/>
    </source>
</evidence>
<evidence type="ECO:0000256" key="3">
    <source>
        <dbReference type="ARBA" id="ARBA00022490"/>
    </source>
</evidence>
<dbReference type="InterPro" id="IPR001452">
    <property type="entry name" value="SH3_domain"/>
</dbReference>
<dbReference type="Gene3D" id="1.25.40.410">
    <property type="match status" value="1"/>
</dbReference>
<feature type="region of interest" description="Disordered" evidence="7">
    <location>
        <begin position="391"/>
        <end position="465"/>
    </location>
</feature>
<dbReference type="SUPFAM" id="SSF50044">
    <property type="entry name" value="SH3-domain"/>
    <property type="match status" value="1"/>
</dbReference>
<feature type="compositionally biased region" description="Polar residues" evidence="7">
    <location>
        <begin position="391"/>
        <end position="408"/>
    </location>
</feature>
<dbReference type="Pfam" id="PF16172">
    <property type="entry name" value="DOCK_N"/>
    <property type="match status" value="1"/>
</dbReference>
<evidence type="ECO:0000256" key="4">
    <source>
        <dbReference type="ARBA" id="ARBA00022553"/>
    </source>
</evidence>